<dbReference type="Pfam" id="PF11901">
    <property type="entry name" value="DM9"/>
    <property type="match status" value="1"/>
</dbReference>
<feature type="domain" description="Farnesoic acid O-methyl transferase" evidence="1">
    <location>
        <begin position="10"/>
        <end position="138"/>
    </location>
</feature>
<dbReference type="InterPro" id="IPR006616">
    <property type="entry name" value="DM9_repeat"/>
</dbReference>
<dbReference type="PANTHER" id="PTHR31649:SF1">
    <property type="entry name" value="FARNESOIC ACID O-METHYL TRANSFERASE DOMAIN-CONTAINING PROTEIN"/>
    <property type="match status" value="1"/>
</dbReference>
<evidence type="ECO:0000313" key="3">
    <source>
        <dbReference type="Proteomes" id="UP000235965"/>
    </source>
</evidence>
<evidence type="ECO:0000259" key="1">
    <source>
        <dbReference type="Pfam" id="PF12248"/>
    </source>
</evidence>
<gene>
    <name evidence="2" type="ORF">B7P43_G09473</name>
</gene>
<dbReference type="PANTHER" id="PTHR31649">
    <property type="entry name" value="AGAP009604-PA"/>
    <property type="match status" value="1"/>
</dbReference>
<proteinExistence type="predicted"/>
<organism evidence="2 3">
    <name type="scientific">Cryptotermes secundus</name>
    <dbReference type="NCBI Taxonomy" id="105785"/>
    <lineage>
        <taxon>Eukaryota</taxon>
        <taxon>Metazoa</taxon>
        <taxon>Ecdysozoa</taxon>
        <taxon>Arthropoda</taxon>
        <taxon>Hexapoda</taxon>
        <taxon>Insecta</taxon>
        <taxon>Pterygota</taxon>
        <taxon>Neoptera</taxon>
        <taxon>Polyneoptera</taxon>
        <taxon>Dictyoptera</taxon>
        <taxon>Blattodea</taxon>
        <taxon>Blattoidea</taxon>
        <taxon>Termitoidae</taxon>
        <taxon>Kalotermitidae</taxon>
        <taxon>Cryptotermitinae</taxon>
        <taxon>Cryptotermes</taxon>
    </lineage>
</organism>
<evidence type="ECO:0000313" key="2">
    <source>
        <dbReference type="EMBL" id="PNF35082.1"/>
    </source>
</evidence>
<name>A0A2J7R2M9_9NEOP</name>
<dbReference type="SMART" id="SM00696">
    <property type="entry name" value="DM9"/>
    <property type="match status" value="2"/>
</dbReference>
<accession>A0A2J7R2M9</accession>
<sequence>MAQEFTTEDKLEYQFNPVTAGSLHFKVRAPNDAHVALTTGSTEGNPMYEIFIGGWGNTKTAIRRNREKPDKAVAETPDILSDAEYRGFWIRWAGGSVAVGKEGQVAPFVAWDDPEPFGIGYYGICTGWGASGSWIIEASQPGWNLPPTAPSGGTACWVDAQRGEVPPNAVPGGFDNEQLYVGRASHEGALIPGKIVPSHGVCYVAWGGQEHGKEEYQVLTGCEAAWVPAAGGKLPDGALPSGETEDGEPLFVGRASHEGTLTVGKVQPSHSVCYIPYGGQELAYPEYEVLVAK</sequence>
<dbReference type="Pfam" id="PF12248">
    <property type="entry name" value="Methyltransf_FA"/>
    <property type="match status" value="1"/>
</dbReference>
<keyword evidence="3" id="KW-1185">Reference proteome</keyword>
<dbReference type="OrthoDB" id="2142040at2759"/>
<dbReference type="Proteomes" id="UP000235965">
    <property type="component" value="Unassembled WGS sequence"/>
</dbReference>
<protein>
    <recommendedName>
        <fullName evidence="1">Farnesoic acid O-methyl transferase domain-containing protein</fullName>
    </recommendedName>
</protein>
<dbReference type="EMBL" id="NEVH01007828">
    <property type="protein sequence ID" value="PNF35082.1"/>
    <property type="molecule type" value="Genomic_DNA"/>
</dbReference>
<reference evidence="2 3" key="1">
    <citation type="submission" date="2017-12" db="EMBL/GenBank/DDBJ databases">
        <title>Hemimetabolous genomes reveal molecular basis of termite eusociality.</title>
        <authorList>
            <person name="Harrison M.C."/>
            <person name="Jongepier E."/>
            <person name="Robertson H.M."/>
            <person name="Arning N."/>
            <person name="Bitard-Feildel T."/>
            <person name="Chao H."/>
            <person name="Childers C.P."/>
            <person name="Dinh H."/>
            <person name="Doddapaneni H."/>
            <person name="Dugan S."/>
            <person name="Gowin J."/>
            <person name="Greiner C."/>
            <person name="Han Y."/>
            <person name="Hu H."/>
            <person name="Hughes D.S.T."/>
            <person name="Huylmans A.-K."/>
            <person name="Kemena C."/>
            <person name="Kremer L.P.M."/>
            <person name="Lee S.L."/>
            <person name="Lopez-Ezquerra A."/>
            <person name="Mallet L."/>
            <person name="Monroy-Kuhn J.M."/>
            <person name="Moser A."/>
            <person name="Murali S.C."/>
            <person name="Muzny D.M."/>
            <person name="Otani S."/>
            <person name="Piulachs M.-D."/>
            <person name="Poelchau M."/>
            <person name="Qu J."/>
            <person name="Schaub F."/>
            <person name="Wada-Katsumata A."/>
            <person name="Worley K.C."/>
            <person name="Xie Q."/>
            <person name="Ylla G."/>
            <person name="Poulsen M."/>
            <person name="Gibbs R.A."/>
            <person name="Schal C."/>
            <person name="Richards S."/>
            <person name="Belles X."/>
            <person name="Korb J."/>
            <person name="Bornberg-Bauer E."/>
        </authorList>
    </citation>
    <scope>NUCLEOTIDE SEQUENCE [LARGE SCALE GENOMIC DNA]</scope>
    <source>
        <tissue evidence="2">Whole body</tissue>
    </source>
</reference>
<dbReference type="AlphaFoldDB" id="A0A2J7R2M9"/>
<comment type="caution">
    <text evidence="2">The sequence shown here is derived from an EMBL/GenBank/DDBJ whole genome shotgun (WGS) entry which is preliminary data.</text>
</comment>
<dbReference type="InterPro" id="IPR022041">
    <property type="entry name" value="Methyltransf_FA"/>
</dbReference>